<dbReference type="Proteomes" id="UP000294292">
    <property type="component" value="Chromosome"/>
</dbReference>
<dbReference type="OrthoDB" id="2081133at2"/>
<name>A0A4P7A143_9BACL</name>
<dbReference type="SUPFAM" id="SSF52799">
    <property type="entry name" value="(Phosphotyrosine protein) phosphatases II"/>
    <property type="match status" value="1"/>
</dbReference>
<accession>A0A4P7A143</accession>
<dbReference type="RefSeq" id="WP_134210879.1">
    <property type="nucleotide sequence ID" value="NZ_CP038015.1"/>
</dbReference>
<dbReference type="InterPro" id="IPR000340">
    <property type="entry name" value="Dual-sp_phosphatase_cat-dom"/>
</dbReference>
<dbReference type="PANTHER" id="PTHR47216">
    <property type="match status" value="1"/>
</dbReference>
<dbReference type="InterPro" id="IPR000387">
    <property type="entry name" value="Tyr_Pase_dom"/>
</dbReference>
<dbReference type="InterPro" id="IPR016130">
    <property type="entry name" value="Tyr_Pase_AS"/>
</dbReference>
<organism evidence="2 3">
    <name type="scientific">Paenisporosarcina antarctica</name>
    <dbReference type="NCBI Taxonomy" id="417367"/>
    <lineage>
        <taxon>Bacteria</taxon>
        <taxon>Bacillati</taxon>
        <taxon>Bacillota</taxon>
        <taxon>Bacilli</taxon>
        <taxon>Bacillales</taxon>
        <taxon>Caryophanaceae</taxon>
        <taxon>Paenisporosarcina</taxon>
    </lineage>
</organism>
<dbReference type="InterPro" id="IPR029021">
    <property type="entry name" value="Prot-tyrosine_phosphatase-like"/>
</dbReference>
<proteinExistence type="predicted"/>
<reference evidence="2 3" key="1">
    <citation type="submission" date="2019-03" db="EMBL/GenBank/DDBJ databases">
        <title>Complete genome sequence of Paenisporosarcina antarctica CGMCC 1.6503T.</title>
        <authorList>
            <person name="Rong J.-C."/>
            <person name="Chi N.-Y."/>
            <person name="Zhang Q.-F."/>
        </authorList>
    </citation>
    <scope>NUCLEOTIDE SEQUENCE [LARGE SCALE GENOMIC DNA]</scope>
    <source>
        <strain evidence="2 3">CGMCC 1.6503</strain>
    </source>
</reference>
<protein>
    <submittedName>
        <fullName evidence="2">Protein tyrosine phosphatase</fullName>
    </submittedName>
</protein>
<dbReference type="Pfam" id="PF00782">
    <property type="entry name" value="DSPc"/>
    <property type="match status" value="1"/>
</dbReference>
<feature type="domain" description="Tyrosine specific protein phosphatases" evidence="1">
    <location>
        <begin position="63"/>
        <end position="122"/>
    </location>
</feature>
<dbReference type="EMBL" id="CP038015">
    <property type="protein sequence ID" value="QBP42328.1"/>
    <property type="molecule type" value="Genomic_DNA"/>
</dbReference>
<dbReference type="PROSITE" id="PS00383">
    <property type="entry name" value="TYR_PHOSPHATASE_1"/>
    <property type="match status" value="1"/>
</dbReference>
<evidence type="ECO:0000313" key="2">
    <source>
        <dbReference type="EMBL" id="QBP42328.1"/>
    </source>
</evidence>
<sequence>MNVKNYQALIDDRIFIGGVADVQSAISEEKIDVVYDLRAEVAESSSEISKHQPIVDDGEFQDESIRTGVKQIVQDYQDGKKIFFHCNTGRGRTGTMAVATLLELRLANTIDEAEEKVKMIRPEVNVKPQLKEALKRIYKG</sequence>
<keyword evidence="3" id="KW-1185">Reference proteome</keyword>
<dbReference type="PANTHER" id="PTHR47216:SF4">
    <property type="entry name" value="OS01G0859400 PROTEIN"/>
    <property type="match status" value="1"/>
</dbReference>
<dbReference type="PROSITE" id="PS50056">
    <property type="entry name" value="TYR_PHOSPHATASE_2"/>
    <property type="match status" value="1"/>
</dbReference>
<dbReference type="AlphaFoldDB" id="A0A4P7A143"/>
<gene>
    <name evidence="2" type="ORF">E2636_14710</name>
</gene>
<dbReference type="KEGG" id="panc:E2636_14710"/>
<evidence type="ECO:0000259" key="1">
    <source>
        <dbReference type="PROSITE" id="PS50056"/>
    </source>
</evidence>
<evidence type="ECO:0000313" key="3">
    <source>
        <dbReference type="Proteomes" id="UP000294292"/>
    </source>
</evidence>
<dbReference type="Gene3D" id="3.90.190.10">
    <property type="entry name" value="Protein tyrosine phosphatase superfamily"/>
    <property type="match status" value="1"/>
</dbReference>